<evidence type="ECO:0000259" key="2">
    <source>
        <dbReference type="Pfam" id="PF04457"/>
    </source>
</evidence>
<protein>
    <recommendedName>
        <fullName evidence="2">MJ1316 RNA cyclic group end recognition domain-containing protein</fullName>
    </recommendedName>
</protein>
<feature type="region of interest" description="Disordered" evidence="1">
    <location>
        <begin position="1"/>
        <end position="90"/>
    </location>
</feature>
<keyword evidence="4" id="KW-1185">Reference proteome</keyword>
<feature type="region of interest" description="Disordered" evidence="1">
    <location>
        <begin position="169"/>
        <end position="232"/>
    </location>
</feature>
<dbReference type="Pfam" id="PF04457">
    <property type="entry name" value="MJ1316"/>
    <property type="match status" value="1"/>
</dbReference>
<gene>
    <name evidence="3" type="ORF">OEA41_005732</name>
</gene>
<dbReference type="InterPro" id="IPR040459">
    <property type="entry name" value="MJ1316"/>
</dbReference>
<feature type="compositionally biased region" description="Basic residues" evidence="1">
    <location>
        <begin position="68"/>
        <end position="77"/>
    </location>
</feature>
<comment type="caution">
    <text evidence="3">The sequence shown here is derived from an EMBL/GenBank/DDBJ whole genome shotgun (WGS) entry which is preliminary data.</text>
</comment>
<sequence length="232" mass="26078">MASHGQSPDIAESEADLANMSVASQVQDDDEMVPLQTTQLEPAEDNGSNDDSSDTSLSPSRKPAVARSRAKKFRKAAHQTQNSKPLLRPAKDILSRIRHDPALDESEYVVGYHDRHAPELMEMDVSSWKGGGDFTDEEWIPQHRIVYFRRKGDEPGRKVWDREKRLDRLFGSGIMDQPDKHEEPQDQEDQEEQGGLNNEPRAVVSDLPDDACDSKFPEDGSLRPISTRMPSS</sequence>
<proteinExistence type="predicted"/>
<dbReference type="PANTHER" id="PTHR46729:SF1">
    <property type="entry name" value="LEUKOCYTE RECEPTOR CLUSTER MEMBER 9"/>
    <property type="match status" value="1"/>
</dbReference>
<dbReference type="PANTHER" id="PTHR46729">
    <property type="entry name" value="LEUKOCYTE RECEPTOR CLUSTER MEMBER 9"/>
    <property type="match status" value="1"/>
</dbReference>
<name>A0AAD9Z6L4_9LECA</name>
<feature type="domain" description="MJ1316 RNA cyclic group end recognition" evidence="2">
    <location>
        <begin position="87"/>
        <end position="162"/>
    </location>
</feature>
<reference evidence="3" key="1">
    <citation type="submission" date="2022-11" db="EMBL/GenBank/DDBJ databases">
        <title>Chromosomal genome sequence assembly and mating type (MAT) locus characterization of the leprose asexual lichenized fungus Lepraria neglecta (Nyl.) Erichsen.</title>
        <authorList>
            <person name="Allen J.L."/>
            <person name="Pfeffer B."/>
        </authorList>
    </citation>
    <scope>NUCLEOTIDE SEQUENCE</scope>
    <source>
        <strain evidence="3">Allen 5258</strain>
    </source>
</reference>
<dbReference type="Proteomes" id="UP001276659">
    <property type="component" value="Unassembled WGS sequence"/>
</dbReference>
<feature type="compositionally biased region" description="Basic and acidic residues" evidence="1">
    <location>
        <begin position="212"/>
        <end position="221"/>
    </location>
</feature>
<dbReference type="EMBL" id="JASNWA010000007">
    <property type="protein sequence ID" value="KAK3172411.1"/>
    <property type="molecule type" value="Genomic_DNA"/>
</dbReference>
<evidence type="ECO:0000256" key="1">
    <source>
        <dbReference type="SAM" id="MobiDB-lite"/>
    </source>
</evidence>
<organism evidence="3 4">
    <name type="scientific">Lepraria neglecta</name>
    <dbReference type="NCBI Taxonomy" id="209136"/>
    <lineage>
        <taxon>Eukaryota</taxon>
        <taxon>Fungi</taxon>
        <taxon>Dikarya</taxon>
        <taxon>Ascomycota</taxon>
        <taxon>Pezizomycotina</taxon>
        <taxon>Lecanoromycetes</taxon>
        <taxon>OSLEUM clade</taxon>
        <taxon>Lecanoromycetidae</taxon>
        <taxon>Lecanorales</taxon>
        <taxon>Lecanorineae</taxon>
        <taxon>Stereocaulaceae</taxon>
        <taxon>Lepraria</taxon>
    </lineage>
</organism>
<feature type="compositionally biased region" description="Acidic residues" evidence="1">
    <location>
        <begin position="42"/>
        <end position="53"/>
    </location>
</feature>
<dbReference type="InterPro" id="IPR042653">
    <property type="entry name" value="Leng9"/>
</dbReference>
<evidence type="ECO:0000313" key="4">
    <source>
        <dbReference type="Proteomes" id="UP001276659"/>
    </source>
</evidence>
<evidence type="ECO:0000313" key="3">
    <source>
        <dbReference type="EMBL" id="KAK3172411.1"/>
    </source>
</evidence>
<dbReference type="AlphaFoldDB" id="A0AAD9Z6L4"/>
<accession>A0AAD9Z6L4</accession>